<keyword evidence="1" id="KW-1133">Transmembrane helix</keyword>
<evidence type="ECO:0000313" key="2">
    <source>
        <dbReference type="EMBL" id="UYM17856.1"/>
    </source>
</evidence>
<feature type="transmembrane region" description="Helical" evidence="1">
    <location>
        <begin position="583"/>
        <end position="602"/>
    </location>
</feature>
<feature type="transmembrane region" description="Helical" evidence="1">
    <location>
        <begin position="84"/>
        <end position="106"/>
    </location>
</feature>
<proteinExistence type="predicted"/>
<sequence>MCKSNIRSWQGLLKLWTLSFLLLAFIGIVTSQNTHATKVGDTEALGLNLLQSDSGIDNADLARQILEMFQSPITGGELSEYGPIATLLATIVSWGLGGAMSLNLFIISGDWGKAIPAMFGTFFLAAENVFKVLQFGTYRRFFHRHKCAGGACPDGRQWADLIITFTAVGSGVIISVADADSAGTGLATTCKKSDKASNSETNYFNSTQCANFDNGYYEGCILEDADSQTFGNQTFGNQTFGNQTFGNQTFVNQTFVNQTEVANEPYNSCEKARYAAGVVLNGIPTAIVGMTAMHSVLMYIKALLFDIGNAANTMRKGIPGVPFYSATFISEAGKQAMSLKDSVSTVLKEAKLTEPTTYLAQKFRQGFKPEVAYQAIQYAKTQELVTSNALLGAAGGVMQVAVLAGVSLVGIYTLTDVFNSGKNLDYIKRNGFSLIPTEDKRYVVQFPDGTVVDPEHPDYKINKEFVQSFKDNMESADGAMIRSQMTYIAQSIMVGLAGVIGPFLVVKGLGQVIYHSKIRELPMEFLYFPSFAVSLAMTSAGFHFYGENLDGAEESIKQLTAYRKATGEDKYIVDDMLTPNQKIWLSKILLAGVFTVMGAVAIQPYISLSMRKTGNFFVYISHFCKH</sequence>
<evidence type="ECO:0000313" key="3">
    <source>
        <dbReference type="Proteomes" id="UP001163255"/>
    </source>
</evidence>
<dbReference type="Proteomes" id="UP001163255">
    <property type="component" value="Chromosome"/>
</dbReference>
<gene>
    <name evidence="2" type="ORF">NX720_08100</name>
</gene>
<protein>
    <submittedName>
        <fullName evidence="2">Uncharacterized protein</fullName>
    </submittedName>
</protein>
<evidence type="ECO:0000256" key="1">
    <source>
        <dbReference type="SAM" id="Phobius"/>
    </source>
</evidence>
<feature type="transmembrane region" description="Helical" evidence="1">
    <location>
        <begin position="526"/>
        <end position="545"/>
    </location>
</feature>
<reference evidence="2" key="1">
    <citation type="submission" date="2022-10" db="EMBL/GenBank/DDBJ databases">
        <title>Completed Genome Sequence of two octocoral isolated bacterium, Endozoicomonas euniceicola EF212T and Endozoicomonas gorgoniicola PS125T.</title>
        <authorList>
            <person name="Chiou Y.-J."/>
            <person name="Chen Y.-H."/>
        </authorList>
    </citation>
    <scope>NUCLEOTIDE SEQUENCE</scope>
    <source>
        <strain evidence="2">EF212</strain>
    </source>
</reference>
<keyword evidence="1" id="KW-0812">Transmembrane</keyword>
<feature type="transmembrane region" description="Helical" evidence="1">
    <location>
        <begin position="389"/>
        <end position="414"/>
    </location>
</feature>
<dbReference type="RefSeq" id="WP_262600590.1">
    <property type="nucleotide sequence ID" value="NZ_CP103300.1"/>
</dbReference>
<dbReference type="EMBL" id="CP103300">
    <property type="protein sequence ID" value="UYM17856.1"/>
    <property type="molecule type" value="Genomic_DNA"/>
</dbReference>
<feature type="transmembrane region" description="Helical" evidence="1">
    <location>
        <begin position="487"/>
        <end position="506"/>
    </location>
</feature>
<accession>A0ABY6GYI6</accession>
<organism evidence="2 3">
    <name type="scientific">Endozoicomonas euniceicola</name>
    <dbReference type="NCBI Taxonomy" id="1234143"/>
    <lineage>
        <taxon>Bacteria</taxon>
        <taxon>Pseudomonadati</taxon>
        <taxon>Pseudomonadota</taxon>
        <taxon>Gammaproteobacteria</taxon>
        <taxon>Oceanospirillales</taxon>
        <taxon>Endozoicomonadaceae</taxon>
        <taxon>Endozoicomonas</taxon>
    </lineage>
</organism>
<keyword evidence="1" id="KW-0472">Membrane</keyword>
<name>A0ABY6GYI6_9GAMM</name>
<keyword evidence="3" id="KW-1185">Reference proteome</keyword>